<organism evidence="3">
    <name type="scientific">Candidatus Berkiella aquae</name>
    <dbReference type="NCBI Taxonomy" id="295108"/>
    <lineage>
        <taxon>Bacteria</taxon>
        <taxon>Pseudomonadati</taxon>
        <taxon>Pseudomonadota</taxon>
        <taxon>Gammaproteobacteria</taxon>
        <taxon>Candidatus Berkiellales</taxon>
        <taxon>Candidatus Berkiellaceae</taxon>
        <taxon>Candidatus Berkiella</taxon>
    </lineage>
</organism>
<feature type="transmembrane region" description="Helical" evidence="1">
    <location>
        <begin position="156"/>
        <end position="175"/>
    </location>
</feature>
<dbReference type="STRING" id="295108.HT99x_01183"/>
<evidence type="ECO:0000259" key="2">
    <source>
        <dbReference type="Pfam" id="PF14378"/>
    </source>
</evidence>
<feature type="transmembrane region" description="Helical" evidence="1">
    <location>
        <begin position="181"/>
        <end position="198"/>
    </location>
</feature>
<dbReference type="EMBL" id="LKAJ01000003">
    <property type="protein sequence ID" value="KRG21989.1"/>
    <property type="molecule type" value="Genomic_DNA"/>
</dbReference>
<evidence type="ECO:0000313" key="3">
    <source>
        <dbReference type="EMBL" id="KRG21989.1"/>
    </source>
</evidence>
<feature type="transmembrane region" description="Helical" evidence="1">
    <location>
        <begin position="84"/>
        <end position="101"/>
    </location>
</feature>
<dbReference type="OrthoDB" id="5645237at2"/>
<dbReference type="Gene3D" id="1.20.144.10">
    <property type="entry name" value="Phosphatidic acid phosphatase type 2/haloperoxidase"/>
    <property type="match status" value="1"/>
</dbReference>
<dbReference type="AlphaFoldDB" id="A0A0Q9YMI6"/>
<accession>A0A0Q9YMI6</accession>
<dbReference type="GO" id="GO:0016020">
    <property type="term" value="C:membrane"/>
    <property type="evidence" value="ECO:0007669"/>
    <property type="project" value="UniProtKB-SubCell"/>
</dbReference>
<feature type="domain" description="Inositolphosphotransferase Aur1/Ipt1" evidence="2">
    <location>
        <begin position="61"/>
        <end position="196"/>
    </location>
</feature>
<reference evidence="4" key="2">
    <citation type="journal article" date="2016" name="Genome Announc.">
        <title>Draft Genome Sequences of Two Novel Amoeba-Resistant Intranuclear Bacteria, 'Candidatus Berkiella cookevillensis' and 'Candidatus Berkiella aquae'.</title>
        <authorList>
            <person name="Mehari Y.T."/>
            <person name="Arivett B.A."/>
            <person name="Farone A.L."/>
            <person name="Gunderson J.H."/>
            <person name="Farone M.B."/>
        </authorList>
    </citation>
    <scope>NUCLEOTIDE SEQUENCE</scope>
    <source>
        <strain evidence="4">HT99</strain>
    </source>
</reference>
<keyword evidence="1" id="KW-0472">Membrane</keyword>
<name>A0A0Q9YMI6_9GAMM</name>
<dbReference type="Proteomes" id="UP000051497">
    <property type="component" value="Unassembled WGS sequence"/>
</dbReference>
<sequence>MSSLPSFTHTTRLRLIVLGCSFFALIYSGIGGHPIREVMQAPMIGLDTQIPWLPWTVIIYLSQYVFLLLAVLYSPNQRIATQTYYGYLLATLLAGCIFILYPTQLPRVFLPQQDTHLVIYYLYQFLYFSDTPYNCFPSLHTTLALFALISLKQRNAFWQIVAPLWGFAIILSTLTTKQHCLLDVLAGMLLFLLCIGLYQKVFDERVNGAIASQNYTDTTVRS</sequence>
<dbReference type="SUPFAM" id="SSF48317">
    <property type="entry name" value="Acid phosphatase/Vanadium-dependent haloperoxidase"/>
    <property type="match status" value="1"/>
</dbReference>
<feature type="transmembrane region" description="Helical" evidence="1">
    <location>
        <begin position="52"/>
        <end position="72"/>
    </location>
</feature>
<dbReference type="InterPro" id="IPR036938">
    <property type="entry name" value="PAP2/HPO_sf"/>
</dbReference>
<gene>
    <name evidence="4" type="ORF">HT99x_002690</name>
    <name evidence="3" type="ORF">HT99x_01183</name>
</gene>
<dbReference type="EMBL" id="LKAJ02000001">
    <property type="protein sequence ID" value="MCS5710322.1"/>
    <property type="molecule type" value="Genomic_DNA"/>
</dbReference>
<reference evidence="3" key="1">
    <citation type="submission" date="2015-09" db="EMBL/GenBank/DDBJ databases">
        <title>Draft Genome Sequences of Two Novel Amoeba-resistant Intranuclear Bacteria, Candidatus Berkiella cookevillensis and Candidatus Berkiella aquae.</title>
        <authorList>
            <person name="Mehari Y.T."/>
            <person name="Arivett B.A."/>
            <person name="Farone A.L."/>
            <person name="Gunderson J.H."/>
            <person name="Farone M.B."/>
        </authorList>
    </citation>
    <scope>NUCLEOTIDE SEQUENCE [LARGE SCALE GENOMIC DNA]</scope>
    <source>
        <strain evidence="3">HT99</strain>
    </source>
</reference>
<evidence type="ECO:0000313" key="4">
    <source>
        <dbReference type="EMBL" id="MCS5710322.1"/>
    </source>
</evidence>
<evidence type="ECO:0000256" key="1">
    <source>
        <dbReference type="SAM" id="Phobius"/>
    </source>
</evidence>
<reference evidence="4" key="3">
    <citation type="submission" date="2021-06" db="EMBL/GenBank/DDBJ databases">
        <title>Genomic Description and Analysis of Intracellular Bacteria, Candidatus Berkiella cookevillensis and Candidatus Berkiella aquae.</title>
        <authorList>
            <person name="Kidane D.T."/>
            <person name="Mehari Y.T."/>
            <person name="Rice F.C."/>
            <person name="Arivett B.A."/>
            <person name="Farone A.L."/>
            <person name="Berk S.G."/>
            <person name="Farone M.B."/>
        </authorList>
    </citation>
    <scope>NUCLEOTIDE SEQUENCE</scope>
    <source>
        <strain evidence="4">HT99</strain>
    </source>
</reference>
<dbReference type="Pfam" id="PF14378">
    <property type="entry name" value="PAP2_3"/>
    <property type="match status" value="1"/>
</dbReference>
<feature type="transmembrane region" description="Helical" evidence="1">
    <location>
        <begin position="12"/>
        <end position="32"/>
    </location>
</feature>
<comment type="caution">
    <text evidence="3">The sequence shown here is derived from an EMBL/GenBank/DDBJ whole genome shotgun (WGS) entry which is preliminary data.</text>
</comment>
<keyword evidence="1" id="KW-1133">Transmembrane helix</keyword>
<keyword evidence="1" id="KW-0812">Transmembrane</keyword>
<protein>
    <submittedName>
        <fullName evidence="3">PAP2 superfamily protein</fullName>
    </submittedName>
    <submittedName>
        <fullName evidence="4">Phosphatase PAP2 family protein</fullName>
    </submittedName>
</protein>
<evidence type="ECO:0000313" key="5">
    <source>
        <dbReference type="Proteomes" id="UP000051497"/>
    </source>
</evidence>
<dbReference type="InterPro" id="IPR026841">
    <property type="entry name" value="Aur1/Ipt1"/>
</dbReference>
<proteinExistence type="predicted"/>
<dbReference type="RefSeq" id="WP_075065799.1">
    <property type="nucleotide sequence ID" value="NZ_LKAJ02000001.1"/>
</dbReference>
<keyword evidence="5" id="KW-1185">Reference proteome</keyword>
<feature type="transmembrane region" description="Helical" evidence="1">
    <location>
        <begin position="131"/>
        <end position="149"/>
    </location>
</feature>